<feature type="signal peptide" evidence="2">
    <location>
        <begin position="1"/>
        <end position="30"/>
    </location>
</feature>
<sequence>LRAGLPWHRPSSSMLRGLLLGLLLLGTVLGGQLTIGGLTPVPGGEFTYNKEFMSGLLQAFMSPKGVNMTRLLETFNPTPCLQTCMPTLSQFLDSFNTKQSLRDTKDTVALCRQLESIDECAARAKCDSQLLDLATKTYKFACVDKIESIGDSLRCAQEAFSSARTECEAGCITDRRSSTLGFDPSKLPVDVASVCESSVCLLGCMQRSINSACLSRGNTPSLFNAILTTSTSSDDSTLSSLLSGLLPAHCREILKAQDNLPDRLAHLAGIAKDSPPISVGKPRAAAATTPPTTTVTTTTTTVAQMTSSSTTTPNPNPLAWAPEPIEVPIDIDGDARTLSIRVLDWERRPVGSPNAARLAQLIAEQLLKQEDMQMRAADDEDDSSADADAAFRRWAHSHDAESYKGLGFGARSAGDEPTPLLRSANSSPDFAPSILPSWTNLVAAGIFPFVIYLMD</sequence>
<keyword evidence="2" id="KW-0732">Signal</keyword>
<evidence type="ECO:0000256" key="1">
    <source>
        <dbReference type="SAM" id="MobiDB-lite"/>
    </source>
</evidence>
<gene>
    <name evidence="4" type="ORF">PMAYCL1PPCAC_28352</name>
</gene>
<dbReference type="EMBL" id="BTRK01000006">
    <property type="protein sequence ID" value="GMR58157.1"/>
    <property type="molecule type" value="Genomic_DNA"/>
</dbReference>
<name>A0AAN5D8V2_9BILA</name>
<feature type="region of interest" description="Disordered" evidence="1">
    <location>
        <begin position="278"/>
        <end position="319"/>
    </location>
</feature>
<protein>
    <recommendedName>
        <fullName evidence="3">Chondroitin proteoglycan 4 domain-containing protein</fullName>
    </recommendedName>
</protein>
<evidence type="ECO:0000313" key="5">
    <source>
        <dbReference type="Proteomes" id="UP001328107"/>
    </source>
</evidence>
<comment type="caution">
    <text evidence="4">The sequence shown here is derived from an EMBL/GenBank/DDBJ whole genome shotgun (WGS) entry which is preliminary data.</text>
</comment>
<evidence type="ECO:0000313" key="4">
    <source>
        <dbReference type="EMBL" id="GMR58157.1"/>
    </source>
</evidence>
<feature type="domain" description="Chondroitin proteoglycan 4" evidence="3">
    <location>
        <begin position="80"/>
        <end position="172"/>
    </location>
</feature>
<dbReference type="Proteomes" id="UP001328107">
    <property type="component" value="Unassembled WGS sequence"/>
</dbReference>
<keyword evidence="5" id="KW-1185">Reference proteome</keyword>
<evidence type="ECO:0000256" key="2">
    <source>
        <dbReference type="SAM" id="SignalP"/>
    </source>
</evidence>
<feature type="compositionally biased region" description="Low complexity" evidence="1">
    <location>
        <begin position="284"/>
        <end position="313"/>
    </location>
</feature>
<reference evidence="5" key="1">
    <citation type="submission" date="2022-10" db="EMBL/GenBank/DDBJ databases">
        <title>Genome assembly of Pristionchus species.</title>
        <authorList>
            <person name="Yoshida K."/>
            <person name="Sommer R.J."/>
        </authorList>
    </citation>
    <scope>NUCLEOTIDE SEQUENCE [LARGE SCALE GENOMIC DNA]</scope>
    <source>
        <strain evidence="5">RS5460</strain>
    </source>
</reference>
<accession>A0AAN5D8V2</accession>
<proteinExistence type="predicted"/>
<organism evidence="4 5">
    <name type="scientific">Pristionchus mayeri</name>
    <dbReference type="NCBI Taxonomy" id="1317129"/>
    <lineage>
        <taxon>Eukaryota</taxon>
        <taxon>Metazoa</taxon>
        <taxon>Ecdysozoa</taxon>
        <taxon>Nematoda</taxon>
        <taxon>Chromadorea</taxon>
        <taxon>Rhabditida</taxon>
        <taxon>Rhabditina</taxon>
        <taxon>Diplogasteromorpha</taxon>
        <taxon>Diplogasteroidea</taxon>
        <taxon>Neodiplogasteridae</taxon>
        <taxon>Pristionchus</taxon>
    </lineage>
</organism>
<dbReference type="InterPro" id="IPR029153">
    <property type="entry name" value="CPG4"/>
</dbReference>
<feature type="non-terminal residue" evidence="4">
    <location>
        <position position="1"/>
    </location>
</feature>
<dbReference type="Pfam" id="PF15481">
    <property type="entry name" value="CPG4"/>
    <property type="match status" value="1"/>
</dbReference>
<feature type="chain" id="PRO_5043019538" description="Chondroitin proteoglycan 4 domain-containing protein" evidence="2">
    <location>
        <begin position="31"/>
        <end position="455"/>
    </location>
</feature>
<evidence type="ECO:0000259" key="3">
    <source>
        <dbReference type="Pfam" id="PF15481"/>
    </source>
</evidence>
<dbReference type="AlphaFoldDB" id="A0AAN5D8V2"/>